<dbReference type="eggNOG" id="COG4767">
    <property type="taxonomic scope" value="Bacteria"/>
</dbReference>
<dbReference type="PANTHER" id="PTHR36834">
    <property type="entry name" value="MEMBRANE PROTEIN-RELATED"/>
    <property type="match status" value="1"/>
</dbReference>
<keyword evidence="1" id="KW-1133">Transmembrane helix</keyword>
<feature type="transmembrane region" description="Helical" evidence="1">
    <location>
        <begin position="149"/>
        <end position="168"/>
    </location>
</feature>
<dbReference type="EMBL" id="ADNY01000023">
    <property type="protein sequence ID" value="EFG55746.1"/>
    <property type="molecule type" value="Genomic_DNA"/>
</dbReference>
<sequence length="206" mass="24139">MLFLGSFYNFLSALYATRINHFALIKLTLLALDKTIFYFLIFAVIRLIWLLCVRRRRSIPSEASVWLLAFYIILVLMFTTFRESYFPWQLNFYFNRPLSDINFVFLKETWKMVYAQSKVDFIYNCFGNILCFLPLGILTPIVFSKKQSFIKVIGAGILFSIMIETLQFLLETGVSDIDDVFFNTCGMVIGYLIYLLGEKTYQIIIV</sequence>
<evidence type="ECO:0000313" key="4">
    <source>
        <dbReference type="Proteomes" id="UP000004069"/>
    </source>
</evidence>
<dbReference type="RefSeq" id="WP_006351779.1">
    <property type="nucleotide sequence ID" value="NZ_ADNY01000023.1"/>
</dbReference>
<dbReference type="PATRIC" id="fig|585524.9.peg.360"/>
<gene>
    <name evidence="3" type="ORF">HMPREF0493_0626</name>
</gene>
<name>D5QA56_9LACO</name>
<dbReference type="PANTHER" id="PTHR36834:SF1">
    <property type="entry name" value="INTEGRAL MEMBRANE PROTEIN"/>
    <property type="match status" value="1"/>
</dbReference>
<protein>
    <submittedName>
        <fullName evidence="3">VanZ-like protein</fullName>
    </submittedName>
</protein>
<accession>D5QA56</accession>
<dbReference type="InterPro" id="IPR006976">
    <property type="entry name" value="VanZ-like"/>
</dbReference>
<reference evidence="3 4" key="1">
    <citation type="submission" date="2010-04" db="EMBL/GenBank/DDBJ databases">
        <authorList>
            <person name="Muzny D."/>
            <person name="Qin X."/>
            <person name="Deng J."/>
            <person name="Jiang H."/>
            <person name="Liu Y."/>
            <person name="Qu J."/>
            <person name="Song X.-Z."/>
            <person name="Zhang L."/>
            <person name="Thornton R."/>
            <person name="Coyle M."/>
            <person name="Francisco L."/>
            <person name="Jackson L."/>
            <person name="Javaid M."/>
            <person name="Korchina V."/>
            <person name="Kovar C."/>
            <person name="Mata R."/>
            <person name="Mathew T."/>
            <person name="Ngo R."/>
            <person name="Nguyen L."/>
            <person name="Nguyen N."/>
            <person name="Okwuonu G."/>
            <person name="Ongeri F."/>
            <person name="Pham C."/>
            <person name="Simmons D."/>
            <person name="Wilczek-Boney K."/>
            <person name="Hale W."/>
            <person name="Jakkamsetti A."/>
            <person name="Pham P."/>
            <person name="Ruth R."/>
            <person name="San Lucas F."/>
            <person name="Warren J."/>
            <person name="Zhang J."/>
            <person name="Zhao Z."/>
            <person name="Zhou C."/>
            <person name="Zhu D."/>
            <person name="Lee S."/>
            <person name="Bess C."/>
            <person name="Blankenburg K."/>
            <person name="Forbes L."/>
            <person name="Fu Q."/>
            <person name="Gubbala S."/>
            <person name="Hirani K."/>
            <person name="Jayaseelan J.C."/>
            <person name="Lara F."/>
            <person name="Munidasa M."/>
            <person name="Palculict T."/>
            <person name="Patil S."/>
            <person name="Pu L.-L."/>
            <person name="Saada N."/>
            <person name="Tang L."/>
            <person name="Weissenberger G."/>
            <person name="Zhu Y."/>
            <person name="Hemphill L."/>
            <person name="Shang Y."/>
            <person name="Youmans B."/>
            <person name="Ayvaz T."/>
            <person name="Ross M."/>
            <person name="Santibanez J."/>
            <person name="Aqrawi P."/>
            <person name="Gross S."/>
            <person name="Joshi V."/>
            <person name="Fowler G."/>
            <person name="Nazareth L."/>
            <person name="Reid J."/>
            <person name="Worley K."/>
            <person name="Petrosino J."/>
            <person name="Highlander S."/>
            <person name="Gibbs R."/>
        </authorList>
    </citation>
    <scope>NUCLEOTIDE SEQUENCE [LARGE SCALE GENOMIC DNA]</scope>
    <source>
        <strain evidence="3 4">DSM 11664</strain>
    </source>
</reference>
<keyword evidence="1" id="KW-0812">Transmembrane</keyword>
<feature type="domain" description="VanZ-like" evidence="2">
    <location>
        <begin position="69"/>
        <end position="196"/>
    </location>
</feature>
<evidence type="ECO:0000259" key="2">
    <source>
        <dbReference type="Pfam" id="PF04892"/>
    </source>
</evidence>
<organism evidence="3 4">
    <name type="scientific">Lactobacillus amylolyticus DSM 11664</name>
    <dbReference type="NCBI Taxonomy" id="585524"/>
    <lineage>
        <taxon>Bacteria</taxon>
        <taxon>Bacillati</taxon>
        <taxon>Bacillota</taxon>
        <taxon>Bacilli</taxon>
        <taxon>Lactobacillales</taxon>
        <taxon>Lactobacillaceae</taxon>
        <taxon>Lactobacillus</taxon>
    </lineage>
</organism>
<feature type="transmembrane region" description="Helical" evidence="1">
    <location>
        <begin position="65"/>
        <end position="81"/>
    </location>
</feature>
<feature type="transmembrane region" description="Helical" evidence="1">
    <location>
        <begin position="180"/>
        <end position="197"/>
    </location>
</feature>
<feature type="transmembrane region" description="Helical" evidence="1">
    <location>
        <begin position="36"/>
        <end position="53"/>
    </location>
</feature>
<dbReference type="AlphaFoldDB" id="D5QA56"/>
<dbReference type="STRING" id="83683.B1745_04330"/>
<proteinExistence type="predicted"/>
<dbReference type="InterPro" id="IPR053150">
    <property type="entry name" value="Teicoplanin_resist-assoc"/>
</dbReference>
<dbReference type="Proteomes" id="UP000004069">
    <property type="component" value="Unassembled WGS sequence"/>
</dbReference>
<dbReference type="Pfam" id="PF04892">
    <property type="entry name" value="VanZ"/>
    <property type="match status" value="1"/>
</dbReference>
<dbReference type="OrthoDB" id="4822551at2"/>
<evidence type="ECO:0000256" key="1">
    <source>
        <dbReference type="SAM" id="Phobius"/>
    </source>
</evidence>
<keyword evidence="1" id="KW-0472">Membrane</keyword>
<keyword evidence="4" id="KW-1185">Reference proteome</keyword>
<evidence type="ECO:0000313" key="3">
    <source>
        <dbReference type="EMBL" id="EFG55746.1"/>
    </source>
</evidence>
<feature type="transmembrane region" description="Helical" evidence="1">
    <location>
        <begin position="121"/>
        <end position="142"/>
    </location>
</feature>
<comment type="caution">
    <text evidence="3">The sequence shown here is derived from an EMBL/GenBank/DDBJ whole genome shotgun (WGS) entry which is preliminary data.</text>
</comment>